<feature type="compositionally biased region" description="Polar residues" evidence="1">
    <location>
        <begin position="1"/>
        <end position="14"/>
    </location>
</feature>
<dbReference type="Pfam" id="PF15251">
    <property type="entry name" value="TAPR1-like"/>
    <property type="match status" value="1"/>
</dbReference>
<sequence>MDLTSLSSNLPRNSSQDDHTEDEEPSSTILMSAFKQAAQSVTALYKMAGEQVERSRREGQKDGYQDCLDDLFALIERLEGKVDAPTREVFRQWALGKRRKLGPRQTRREEREASSESDSVDRQRSSSPMQSPQHQQTAESLPPVANYTPPALPQLGTFNFQTTHHLPRHVPPPPETSDIELPDNDSPPTSPRIAPQQNVNMFQHTKNFGHQTGSRMGRHSRSHPSKKRRFESVDDFFELAGMEKMRMGKKGRFT</sequence>
<feature type="region of interest" description="Disordered" evidence="1">
    <location>
        <begin position="100"/>
        <end position="231"/>
    </location>
</feature>
<dbReference type="EMBL" id="VXIS01000123">
    <property type="protein sequence ID" value="KAA8903029.1"/>
    <property type="molecule type" value="Genomic_DNA"/>
</dbReference>
<dbReference type="OrthoDB" id="21418at2759"/>
<dbReference type="PANTHER" id="PTHR38645">
    <property type="entry name" value="CHROMOSOME 9, WHOLE GENOME SHOTGUN SEQUENCE"/>
    <property type="match status" value="1"/>
</dbReference>
<dbReference type="PANTHER" id="PTHR38645:SF1">
    <property type="entry name" value="YALI0F12243P"/>
    <property type="match status" value="1"/>
</dbReference>
<comment type="caution">
    <text evidence="2">The sequence shown here is derived from an EMBL/GenBank/DDBJ whole genome shotgun (WGS) entry which is preliminary data.</text>
</comment>
<keyword evidence="3" id="KW-1185">Reference proteome</keyword>
<organism evidence="2 3">
    <name type="scientific">Sphaerosporella brunnea</name>
    <dbReference type="NCBI Taxonomy" id="1250544"/>
    <lineage>
        <taxon>Eukaryota</taxon>
        <taxon>Fungi</taxon>
        <taxon>Dikarya</taxon>
        <taxon>Ascomycota</taxon>
        <taxon>Pezizomycotina</taxon>
        <taxon>Pezizomycetes</taxon>
        <taxon>Pezizales</taxon>
        <taxon>Pyronemataceae</taxon>
        <taxon>Sphaerosporella</taxon>
    </lineage>
</organism>
<reference evidence="2 3" key="1">
    <citation type="submission" date="2019-09" db="EMBL/GenBank/DDBJ databases">
        <title>Draft genome of the ectomycorrhizal ascomycete Sphaerosporella brunnea.</title>
        <authorList>
            <consortium name="DOE Joint Genome Institute"/>
            <person name="Benucci G.M."/>
            <person name="Marozzi G."/>
            <person name="Antonielli L."/>
            <person name="Sanchez S."/>
            <person name="Marco P."/>
            <person name="Wang X."/>
            <person name="Falini L.B."/>
            <person name="Barry K."/>
            <person name="Haridas S."/>
            <person name="Lipzen A."/>
            <person name="Labutti K."/>
            <person name="Grigoriev I.V."/>
            <person name="Murat C."/>
            <person name="Martin F."/>
            <person name="Albertini E."/>
            <person name="Donnini D."/>
            <person name="Bonito G."/>
        </authorList>
    </citation>
    <scope>NUCLEOTIDE SEQUENCE [LARGE SCALE GENOMIC DNA]</scope>
    <source>
        <strain evidence="2 3">Sb_GMNB300</strain>
    </source>
</reference>
<dbReference type="InParanoid" id="A0A5J5ETC6"/>
<name>A0A5J5ETC6_9PEZI</name>
<gene>
    <name evidence="2" type="ORF">FN846DRAFT_70623</name>
</gene>
<dbReference type="Proteomes" id="UP000326924">
    <property type="component" value="Unassembled WGS sequence"/>
</dbReference>
<evidence type="ECO:0000256" key="1">
    <source>
        <dbReference type="SAM" id="MobiDB-lite"/>
    </source>
</evidence>
<feature type="compositionally biased region" description="Basic and acidic residues" evidence="1">
    <location>
        <begin position="106"/>
        <end position="124"/>
    </location>
</feature>
<evidence type="ECO:0000313" key="3">
    <source>
        <dbReference type="Proteomes" id="UP000326924"/>
    </source>
</evidence>
<dbReference type="AlphaFoldDB" id="A0A5J5ETC6"/>
<proteinExistence type="predicted"/>
<evidence type="ECO:0000313" key="2">
    <source>
        <dbReference type="EMBL" id="KAA8903029.1"/>
    </source>
</evidence>
<protein>
    <submittedName>
        <fullName evidence="2">Uncharacterized protein</fullName>
    </submittedName>
</protein>
<dbReference type="InterPro" id="IPR029196">
    <property type="entry name" value="HAPSTR1-like"/>
</dbReference>
<feature type="compositionally biased region" description="Polar residues" evidence="1">
    <location>
        <begin position="195"/>
        <end position="214"/>
    </location>
</feature>
<feature type="compositionally biased region" description="Low complexity" evidence="1">
    <location>
        <begin position="125"/>
        <end position="136"/>
    </location>
</feature>
<accession>A0A5J5ETC6</accession>
<feature type="region of interest" description="Disordered" evidence="1">
    <location>
        <begin position="1"/>
        <end position="27"/>
    </location>
</feature>
<feature type="compositionally biased region" description="Basic residues" evidence="1">
    <location>
        <begin position="216"/>
        <end position="229"/>
    </location>
</feature>